<keyword evidence="7" id="KW-1185">Reference proteome</keyword>
<dbReference type="GO" id="GO:0005886">
    <property type="term" value="C:plasma membrane"/>
    <property type="evidence" value="ECO:0007669"/>
    <property type="project" value="UniProtKB-SubCell"/>
</dbReference>
<protein>
    <recommendedName>
        <fullName evidence="5">4Fe-4S ferredoxin-type domain-containing protein</fullName>
    </recommendedName>
</protein>
<keyword evidence="4" id="KW-0812">Transmembrane</keyword>
<dbReference type="PANTHER" id="PTHR30224:SF4">
    <property type="entry name" value="ELECTRON TRANSPORT PROTEIN YCCM-RELATED"/>
    <property type="match status" value="1"/>
</dbReference>
<reference evidence="7" key="1">
    <citation type="journal article" date="2013" name="Stand. Genomic Sci.">
        <title>Complete genome sequence of Desulfocapsa sulfexigens, a marine deltaproteobacterium specialized in disproportionating inorganic sulfur compounds.</title>
        <authorList>
            <person name="Finster K.W."/>
            <person name="Kjeldsen K.U."/>
            <person name="Kube M."/>
            <person name="Reinhardt R."/>
            <person name="Mussmann M."/>
            <person name="Amann R."/>
            <person name="Schreiber L."/>
        </authorList>
    </citation>
    <scope>NUCLEOTIDE SEQUENCE [LARGE SCALE GENOMIC DNA]</scope>
    <source>
        <strain evidence="7">DSM 10523 / SB164P1</strain>
    </source>
</reference>
<dbReference type="InterPro" id="IPR017896">
    <property type="entry name" value="4Fe4S_Fe-S-bd"/>
</dbReference>
<keyword evidence="2" id="KW-1003">Cell membrane</keyword>
<keyword evidence="3 4" id="KW-0472">Membrane</keyword>
<feature type="transmembrane region" description="Helical" evidence="4">
    <location>
        <begin position="52"/>
        <end position="70"/>
    </location>
</feature>
<feature type="transmembrane region" description="Helical" evidence="4">
    <location>
        <begin position="21"/>
        <end position="40"/>
    </location>
</feature>
<keyword evidence="4" id="KW-1133">Transmembrane helix</keyword>
<dbReference type="EMBL" id="CP003985">
    <property type="protein sequence ID" value="AGF77198.1"/>
    <property type="molecule type" value="Genomic_DNA"/>
</dbReference>
<comment type="subcellular location">
    <subcellularLocation>
        <location evidence="1">Cell membrane</location>
    </subcellularLocation>
</comment>
<dbReference type="eggNOG" id="COG0348">
    <property type="taxonomic scope" value="Bacteria"/>
</dbReference>
<feature type="transmembrane region" description="Helical" evidence="4">
    <location>
        <begin position="215"/>
        <end position="240"/>
    </location>
</feature>
<feature type="transmembrane region" description="Helical" evidence="4">
    <location>
        <begin position="301"/>
        <end position="322"/>
    </location>
</feature>
<evidence type="ECO:0000256" key="2">
    <source>
        <dbReference type="ARBA" id="ARBA00022475"/>
    </source>
</evidence>
<dbReference type="PANTHER" id="PTHR30224">
    <property type="entry name" value="ELECTRON TRANSPORT PROTEIN"/>
    <property type="match status" value="1"/>
</dbReference>
<gene>
    <name evidence="6" type="ordered locus">UWK_00617</name>
</gene>
<dbReference type="AlphaFoldDB" id="M1P0Z5"/>
<evidence type="ECO:0000313" key="7">
    <source>
        <dbReference type="Proteomes" id="UP000011721"/>
    </source>
</evidence>
<organism evidence="6 7">
    <name type="scientific">Desulfocapsa sulfexigens (strain DSM 10523 / SB164P1)</name>
    <dbReference type="NCBI Taxonomy" id="1167006"/>
    <lineage>
        <taxon>Bacteria</taxon>
        <taxon>Pseudomonadati</taxon>
        <taxon>Thermodesulfobacteriota</taxon>
        <taxon>Desulfobulbia</taxon>
        <taxon>Desulfobulbales</taxon>
        <taxon>Desulfocapsaceae</taxon>
        <taxon>Desulfocapsa</taxon>
    </lineage>
</organism>
<sequence>MAGKFLQTWHLSLEKKVPKILIKNSVTISVCFFMAIIWVEEATGMKDSPKETTWLLLIILGGATFCAMLFSKQAWCQYFCPLGRLMGIGASISLIEFRPDHSACRQCTTFACNRGTEMEPGCPVSLGAYKVTNNLECLVCGRCMHLCDHNSPQLNIRHPLSELIIRKGRLISCTLMIPFLMGSQLARLLDQNIFNLMENIQSACMNGWVCQMGLYAVPLFLGFSILYVVIIYGDLMFGVFNDEIMGRFSPMVPILLPLAFGGELVSRLNFTVRNFTDFLPTFGRQFGVKALESLTVAVPEWVYPAYGLAIMFVSELAGLYILDKFYEEEFEGVIAWWQYRFIQVGYFFLFGIYIYLMSTGWHIPSLNVMLLFQ</sequence>
<proteinExistence type="predicted"/>
<dbReference type="PROSITE" id="PS51379">
    <property type="entry name" value="4FE4S_FER_2"/>
    <property type="match status" value="1"/>
</dbReference>
<evidence type="ECO:0000256" key="3">
    <source>
        <dbReference type="ARBA" id="ARBA00023136"/>
    </source>
</evidence>
<dbReference type="HOGENOM" id="CLU_741302_0_0_7"/>
<dbReference type="STRING" id="1167006.UWK_00617"/>
<evidence type="ECO:0000256" key="1">
    <source>
        <dbReference type="ARBA" id="ARBA00004236"/>
    </source>
</evidence>
<evidence type="ECO:0000256" key="4">
    <source>
        <dbReference type="SAM" id="Phobius"/>
    </source>
</evidence>
<dbReference type="KEGG" id="dsf:UWK_00617"/>
<dbReference type="InterPro" id="IPR052378">
    <property type="entry name" value="NosR_regulator"/>
</dbReference>
<evidence type="ECO:0000313" key="6">
    <source>
        <dbReference type="EMBL" id="AGF77198.1"/>
    </source>
</evidence>
<dbReference type="Proteomes" id="UP000011721">
    <property type="component" value="Chromosome"/>
</dbReference>
<dbReference type="OrthoDB" id="9784262at2"/>
<feature type="transmembrane region" description="Helical" evidence="4">
    <location>
        <begin position="343"/>
        <end position="363"/>
    </location>
</feature>
<evidence type="ECO:0000259" key="5">
    <source>
        <dbReference type="PROSITE" id="PS51379"/>
    </source>
</evidence>
<feature type="domain" description="4Fe-4S ferredoxin-type" evidence="5">
    <location>
        <begin position="127"/>
        <end position="157"/>
    </location>
</feature>
<accession>M1P0Z5</accession>
<name>M1P0Z5_DESSD</name>